<evidence type="ECO:0000313" key="2">
    <source>
        <dbReference type="EMBL" id="OIQ74041.1"/>
    </source>
</evidence>
<reference evidence="2" key="1">
    <citation type="submission" date="2016-10" db="EMBL/GenBank/DDBJ databases">
        <title>Sequence of Gallionella enrichment culture.</title>
        <authorList>
            <person name="Poehlein A."/>
            <person name="Muehling M."/>
            <person name="Daniel R."/>
        </authorList>
    </citation>
    <scope>NUCLEOTIDE SEQUENCE</scope>
</reference>
<feature type="region of interest" description="Disordered" evidence="1">
    <location>
        <begin position="40"/>
        <end position="77"/>
    </location>
</feature>
<protein>
    <submittedName>
        <fullName evidence="2">Uncharacterized protein</fullName>
    </submittedName>
</protein>
<feature type="compositionally biased region" description="Polar residues" evidence="1">
    <location>
        <begin position="40"/>
        <end position="50"/>
    </location>
</feature>
<proteinExistence type="predicted"/>
<sequence>MSSSSVATVSKVAGWDATASPSVSVPTIGDTAVGSAVITTKCSHDSTSPNPAYPSDPIGSSGVPSKQKYAFASESAR</sequence>
<gene>
    <name evidence="2" type="ORF">GALL_443170</name>
</gene>
<dbReference type="AlphaFoldDB" id="A0A1J5PRB7"/>
<comment type="caution">
    <text evidence="2">The sequence shown here is derived from an EMBL/GenBank/DDBJ whole genome shotgun (WGS) entry which is preliminary data.</text>
</comment>
<organism evidence="2">
    <name type="scientific">mine drainage metagenome</name>
    <dbReference type="NCBI Taxonomy" id="410659"/>
    <lineage>
        <taxon>unclassified sequences</taxon>
        <taxon>metagenomes</taxon>
        <taxon>ecological metagenomes</taxon>
    </lineage>
</organism>
<accession>A0A1J5PRB7</accession>
<name>A0A1J5PRB7_9ZZZZ</name>
<evidence type="ECO:0000256" key="1">
    <source>
        <dbReference type="SAM" id="MobiDB-lite"/>
    </source>
</evidence>
<dbReference type="EMBL" id="MLJW01002645">
    <property type="protein sequence ID" value="OIQ74041.1"/>
    <property type="molecule type" value="Genomic_DNA"/>
</dbReference>